<reference evidence="3" key="1">
    <citation type="journal article" date="2019" name="Int. J. Syst. Evol. Microbiol.">
        <title>The Global Catalogue of Microorganisms (GCM) 10K type strain sequencing project: providing services to taxonomists for standard genome sequencing and annotation.</title>
        <authorList>
            <consortium name="The Broad Institute Genomics Platform"/>
            <consortium name="The Broad Institute Genome Sequencing Center for Infectious Disease"/>
            <person name="Wu L."/>
            <person name="Ma J."/>
        </authorList>
    </citation>
    <scope>NUCLEOTIDE SEQUENCE [LARGE SCALE GENOMIC DNA]</scope>
    <source>
        <strain evidence="3">JCM 1490</strain>
    </source>
</reference>
<dbReference type="RefSeq" id="WP_382391403.1">
    <property type="nucleotide sequence ID" value="NZ_JBHTCQ010000001.1"/>
</dbReference>
<keyword evidence="1" id="KW-0472">Membrane</keyword>
<name>A0ABW2Q5G5_9MICO</name>
<organism evidence="2 3">
    <name type="scientific">Georgenia alba</name>
    <dbReference type="NCBI Taxonomy" id="2233858"/>
    <lineage>
        <taxon>Bacteria</taxon>
        <taxon>Bacillati</taxon>
        <taxon>Actinomycetota</taxon>
        <taxon>Actinomycetes</taxon>
        <taxon>Micrococcales</taxon>
        <taxon>Bogoriellaceae</taxon>
        <taxon>Georgenia</taxon>
    </lineage>
</organism>
<evidence type="ECO:0000256" key="1">
    <source>
        <dbReference type="SAM" id="Phobius"/>
    </source>
</evidence>
<accession>A0ABW2Q5G5</accession>
<evidence type="ECO:0008006" key="4">
    <source>
        <dbReference type="Google" id="ProtNLM"/>
    </source>
</evidence>
<dbReference type="EMBL" id="JBHTCQ010000001">
    <property type="protein sequence ID" value="MFC7404219.1"/>
    <property type="molecule type" value="Genomic_DNA"/>
</dbReference>
<gene>
    <name evidence="2" type="ORF">ACFQQL_03775</name>
</gene>
<comment type="caution">
    <text evidence="2">The sequence shown here is derived from an EMBL/GenBank/DDBJ whole genome shotgun (WGS) entry which is preliminary data.</text>
</comment>
<keyword evidence="1" id="KW-1133">Transmembrane helix</keyword>
<proteinExistence type="predicted"/>
<dbReference type="Proteomes" id="UP001596455">
    <property type="component" value="Unassembled WGS sequence"/>
</dbReference>
<sequence length="91" mass="9439">MSLVRRARPAGAVAVLGALLLVGGVVRVLTTPEWFAWSARAQLSGESFAPGLVVLDRSDVLPMCLAVLGLILLAGALGYLLGARRRGRASA</sequence>
<evidence type="ECO:0000313" key="2">
    <source>
        <dbReference type="EMBL" id="MFC7404219.1"/>
    </source>
</evidence>
<keyword evidence="1" id="KW-0812">Transmembrane</keyword>
<keyword evidence="3" id="KW-1185">Reference proteome</keyword>
<evidence type="ECO:0000313" key="3">
    <source>
        <dbReference type="Proteomes" id="UP001596455"/>
    </source>
</evidence>
<feature type="transmembrane region" description="Helical" evidence="1">
    <location>
        <begin position="60"/>
        <end position="81"/>
    </location>
</feature>
<protein>
    <recommendedName>
        <fullName evidence="4">LPXTG cell wall anchor domain-containing protein</fullName>
    </recommendedName>
</protein>